<protein>
    <recommendedName>
        <fullName evidence="3">Immunoglobulin domain-containing protein</fullName>
    </recommendedName>
</protein>
<name>A0A673M6C0_9TELE</name>
<dbReference type="SMART" id="SM00409">
    <property type="entry name" value="IG"/>
    <property type="match status" value="2"/>
</dbReference>
<dbReference type="PANTHER" id="PTHR21063:SF4">
    <property type="entry name" value="CD48 ANTIGEN-RELATED"/>
    <property type="match status" value="1"/>
</dbReference>
<feature type="signal peptide" evidence="2">
    <location>
        <begin position="1"/>
        <end position="21"/>
    </location>
</feature>
<evidence type="ECO:0000259" key="3">
    <source>
        <dbReference type="SMART" id="SM00409"/>
    </source>
</evidence>
<keyword evidence="1" id="KW-1133">Transmembrane helix</keyword>
<proteinExistence type="predicted"/>
<dbReference type="InterPro" id="IPR013106">
    <property type="entry name" value="Ig_V-set"/>
</dbReference>
<evidence type="ECO:0000313" key="5">
    <source>
        <dbReference type="Proteomes" id="UP000472270"/>
    </source>
</evidence>
<organism evidence="4 5">
    <name type="scientific">Sinocyclocheilus rhinocerous</name>
    <dbReference type="NCBI Taxonomy" id="307959"/>
    <lineage>
        <taxon>Eukaryota</taxon>
        <taxon>Metazoa</taxon>
        <taxon>Chordata</taxon>
        <taxon>Craniata</taxon>
        <taxon>Vertebrata</taxon>
        <taxon>Euteleostomi</taxon>
        <taxon>Actinopterygii</taxon>
        <taxon>Neopterygii</taxon>
        <taxon>Teleostei</taxon>
        <taxon>Ostariophysi</taxon>
        <taxon>Cypriniformes</taxon>
        <taxon>Cyprinidae</taxon>
        <taxon>Cyprininae</taxon>
        <taxon>Sinocyclocheilus</taxon>
    </lineage>
</organism>
<keyword evidence="1" id="KW-0472">Membrane</keyword>
<dbReference type="InterPro" id="IPR036179">
    <property type="entry name" value="Ig-like_dom_sf"/>
</dbReference>
<evidence type="ECO:0000256" key="2">
    <source>
        <dbReference type="SAM" id="SignalP"/>
    </source>
</evidence>
<feature type="chain" id="PRO_5025459693" description="Immunoglobulin domain-containing protein" evidence="2">
    <location>
        <begin position="22"/>
        <end position="262"/>
    </location>
</feature>
<accession>A0A673M6C0</accession>
<dbReference type="InterPro" id="IPR003599">
    <property type="entry name" value="Ig_sub"/>
</dbReference>
<feature type="transmembrane region" description="Helical" evidence="1">
    <location>
        <begin position="228"/>
        <end position="249"/>
    </location>
</feature>
<dbReference type="InterPro" id="IPR013783">
    <property type="entry name" value="Ig-like_fold"/>
</dbReference>
<reference evidence="4" key="2">
    <citation type="submission" date="2025-09" db="UniProtKB">
        <authorList>
            <consortium name="Ensembl"/>
        </authorList>
    </citation>
    <scope>IDENTIFICATION</scope>
</reference>
<keyword evidence="2" id="KW-0732">Signal</keyword>
<dbReference type="Proteomes" id="UP000472270">
    <property type="component" value="Unassembled WGS sequence"/>
</dbReference>
<evidence type="ECO:0000313" key="4">
    <source>
        <dbReference type="Ensembl" id="ENSSRHP00000087632.1"/>
    </source>
</evidence>
<dbReference type="SUPFAM" id="SSF48726">
    <property type="entry name" value="Immunoglobulin"/>
    <property type="match status" value="2"/>
</dbReference>
<dbReference type="AlphaFoldDB" id="A0A673M6C0"/>
<keyword evidence="1" id="KW-0812">Transmembrane</keyword>
<dbReference type="Gene3D" id="2.60.40.10">
    <property type="entry name" value="Immunoglobulins"/>
    <property type="match status" value="2"/>
</dbReference>
<feature type="domain" description="Immunoglobulin" evidence="3">
    <location>
        <begin position="21"/>
        <end position="123"/>
    </location>
</feature>
<sequence>MMGIILSCLILLCIVLWAVLTSIVSVKEGDSLTLHTDVTEIQRIFLLMWMYGSQNNIIAKIDGKTQIVSLYDVDDGRFEDRLQLDNKTGSLIISDIRTKHSGDYHLKIISNETFLKTFSVTVHDVIFAGLENKKEGDSVTLHTGVTDSQKHDLILWTFGPKNPDSLIAELNMKVHEITFSSDDIYRGRLHLENQTGSLTIRDVRTTDAGVYQLQISNTVPEPGLSTGYIGLICVLLFVVVSPVAVKLFICRFTCKHFYISVT</sequence>
<dbReference type="PANTHER" id="PTHR21063">
    <property type="entry name" value="LFA-3"/>
    <property type="match status" value="1"/>
</dbReference>
<evidence type="ECO:0000256" key="1">
    <source>
        <dbReference type="SAM" id="Phobius"/>
    </source>
</evidence>
<reference evidence="4" key="1">
    <citation type="submission" date="2025-08" db="UniProtKB">
        <authorList>
            <consortium name="Ensembl"/>
        </authorList>
    </citation>
    <scope>IDENTIFICATION</scope>
</reference>
<dbReference type="Ensembl" id="ENSSRHT00000089998.1">
    <property type="protein sequence ID" value="ENSSRHP00000087632.1"/>
    <property type="gene ID" value="ENSSRHG00000043322.1"/>
</dbReference>
<dbReference type="Pfam" id="PF07686">
    <property type="entry name" value="V-set"/>
    <property type="match status" value="1"/>
</dbReference>
<keyword evidence="5" id="KW-1185">Reference proteome</keyword>
<feature type="domain" description="Immunoglobulin" evidence="3">
    <location>
        <begin position="128"/>
        <end position="239"/>
    </location>
</feature>